<proteinExistence type="predicted"/>
<evidence type="ECO:0000313" key="1">
    <source>
        <dbReference type="EMBL" id="KDP24020.1"/>
    </source>
</evidence>
<dbReference type="EMBL" id="KK915152">
    <property type="protein sequence ID" value="KDP24020.1"/>
    <property type="molecule type" value="Genomic_DNA"/>
</dbReference>
<dbReference type="OrthoDB" id="1936739at2759"/>
<protein>
    <recommendedName>
        <fullName evidence="3">Aminotransferase-like plant mobile domain-containing protein</fullName>
    </recommendedName>
</protein>
<dbReference type="Proteomes" id="UP000027138">
    <property type="component" value="Unassembled WGS sequence"/>
</dbReference>
<evidence type="ECO:0008006" key="3">
    <source>
        <dbReference type="Google" id="ProtNLM"/>
    </source>
</evidence>
<name>A0A067JVK3_JATCU</name>
<reference evidence="1 2" key="1">
    <citation type="journal article" date="2014" name="PLoS ONE">
        <title>Global Analysis of Gene Expression Profiles in Physic Nut (Jatropha curcas L.) Seedlings Exposed to Salt Stress.</title>
        <authorList>
            <person name="Zhang L."/>
            <person name="Zhang C."/>
            <person name="Wu P."/>
            <person name="Chen Y."/>
            <person name="Li M."/>
            <person name="Jiang H."/>
            <person name="Wu G."/>
        </authorList>
    </citation>
    <scope>NUCLEOTIDE SEQUENCE [LARGE SCALE GENOMIC DNA]</scope>
    <source>
        <strain evidence="2">cv. GZQX0401</strain>
        <tissue evidence="1">Young leaves</tissue>
    </source>
</reference>
<evidence type="ECO:0000313" key="2">
    <source>
        <dbReference type="Proteomes" id="UP000027138"/>
    </source>
</evidence>
<organism evidence="1 2">
    <name type="scientific">Jatropha curcas</name>
    <name type="common">Barbados nut</name>
    <dbReference type="NCBI Taxonomy" id="180498"/>
    <lineage>
        <taxon>Eukaryota</taxon>
        <taxon>Viridiplantae</taxon>
        <taxon>Streptophyta</taxon>
        <taxon>Embryophyta</taxon>
        <taxon>Tracheophyta</taxon>
        <taxon>Spermatophyta</taxon>
        <taxon>Magnoliopsida</taxon>
        <taxon>eudicotyledons</taxon>
        <taxon>Gunneridae</taxon>
        <taxon>Pentapetalae</taxon>
        <taxon>rosids</taxon>
        <taxon>fabids</taxon>
        <taxon>Malpighiales</taxon>
        <taxon>Euphorbiaceae</taxon>
        <taxon>Crotonoideae</taxon>
        <taxon>Jatropheae</taxon>
        <taxon>Jatropha</taxon>
    </lineage>
</organism>
<dbReference type="AlphaFoldDB" id="A0A067JVK3"/>
<keyword evidence="2" id="KW-1185">Reference proteome</keyword>
<sequence length="186" mass="21806">MYDDMCDLSRGHGKFSGTFYFWETWAFEYFPYTRPELLQTDPRSELAPSAWRWYKSNLHPVRRNKSLKELRAFFDTCALEQDMRSGKQMKLTTAHTEGIPHLEFIMKGDYDEFCTISLMPPIVSRGRLLLSRSVPALLGLRVLRLGLQVGGPWQIRLLRPRLALMMRLGPVRRLCWLLGQVRLDRV</sequence>
<accession>A0A067JVK3</accession>
<gene>
    <name evidence="1" type="ORF">JCGZ_27034</name>
</gene>